<feature type="region of interest" description="Disordered" evidence="11">
    <location>
        <begin position="115"/>
        <end position="155"/>
    </location>
</feature>
<evidence type="ECO:0000256" key="1">
    <source>
        <dbReference type="ARBA" id="ARBA00004123"/>
    </source>
</evidence>
<evidence type="ECO:0000313" key="13">
    <source>
        <dbReference type="EMBL" id="KAG5187064.1"/>
    </source>
</evidence>
<dbReference type="PANTHER" id="PTHR21330">
    <property type="entry name" value="E3 SUMO-PROTEIN LIGASE NSE2"/>
    <property type="match status" value="1"/>
</dbReference>
<evidence type="ECO:0000256" key="3">
    <source>
        <dbReference type="ARBA" id="ARBA00008212"/>
    </source>
</evidence>
<dbReference type="PANTHER" id="PTHR21330:SF1">
    <property type="entry name" value="E3 SUMO-PROTEIN LIGASE NSE2"/>
    <property type="match status" value="1"/>
</dbReference>
<dbReference type="PROSITE" id="PS51044">
    <property type="entry name" value="ZF_SP_RING"/>
    <property type="match status" value="1"/>
</dbReference>
<gene>
    <name evidence="13" type="ORF">JKP88DRAFT_235494</name>
</gene>
<dbReference type="GO" id="GO:0030915">
    <property type="term" value="C:Smc5-Smc6 complex"/>
    <property type="evidence" value="ECO:0007669"/>
    <property type="project" value="InterPro"/>
</dbReference>
<organism evidence="13 14">
    <name type="scientific">Tribonema minus</name>
    <dbReference type="NCBI Taxonomy" id="303371"/>
    <lineage>
        <taxon>Eukaryota</taxon>
        <taxon>Sar</taxon>
        <taxon>Stramenopiles</taxon>
        <taxon>Ochrophyta</taxon>
        <taxon>PX clade</taxon>
        <taxon>Xanthophyceae</taxon>
        <taxon>Tribonematales</taxon>
        <taxon>Tribonemataceae</taxon>
        <taxon>Tribonema</taxon>
    </lineage>
</organism>
<dbReference type="Proteomes" id="UP000664859">
    <property type="component" value="Unassembled WGS sequence"/>
</dbReference>
<dbReference type="GO" id="GO:0016925">
    <property type="term" value="P:protein sumoylation"/>
    <property type="evidence" value="ECO:0007669"/>
    <property type="project" value="UniProtKB-UniPathway"/>
</dbReference>
<keyword evidence="6 10" id="KW-0863">Zinc-finger</keyword>
<dbReference type="InterPro" id="IPR026846">
    <property type="entry name" value="Nse2(Mms21)"/>
</dbReference>
<dbReference type="GO" id="GO:0005634">
    <property type="term" value="C:nucleus"/>
    <property type="evidence" value="ECO:0007669"/>
    <property type="project" value="UniProtKB-SubCell"/>
</dbReference>
<name>A0A835Z6R0_9STRA</name>
<feature type="compositionally biased region" description="Basic and acidic residues" evidence="11">
    <location>
        <begin position="115"/>
        <end position="139"/>
    </location>
</feature>
<evidence type="ECO:0000256" key="4">
    <source>
        <dbReference type="ARBA" id="ARBA00022679"/>
    </source>
</evidence>
<keyword evidence="5" id="KW-0479">Metal-binding</keyword>
<evidence type="ECO:0000313" key="14">
    <source>
        <dbReference type="Proteomes" id="UP000664859"/>
    </source>
</evidence>
<dbReference type="EMBL" id="JAFCMP010000096">
    <property type="protein sequence ID" value="KAG5187064.1"/>
    <property type="molecule type" value="Genomic_DNA"/>
</dbReference>
<comment type="caution">
    <text evidence="13">The sequence shown here is derived from an EMBL/GenBank/DDBJ whole genome shotgun (WGS) entry which is preliminary data.</text>
</comment>
<dbReference type="InterPro" id="IPR013083">
    <property type="entry name" value="Znf_RING/FYVE/PHD"/>
</dbReference>
<dbReference type="GO" id="GO:0008270">
    <property type="term" value="F:zinc ion binding"/>
    <property type="evidence" value="ECO:0007669"/>
    <property type="project" value="UniProtKB-KW"/>
</dbReference>
<dbReference type="AlphaFoldDB" id="A0A835Z6R0"/>
<evidence type="ECO:0000256" key="8">
    <source>
        <dbReference type="ARBA" id="ARBA00022833"/>
    </source>
</evidence>
<reference evidence="13" key="1">
    <citation type="submission" date="2021-02" db="EMBL/GenBank/DDBJ databases">
        <title>First Annotated Genome of the Yellow-green Alga Tribonema minus.</title>
        <authorList>
            <person name="Mahan K.M."/>
        </authorList>
    </citation>
    <scope>NUCLEOTIDE SEQUENCE</scope>
    <source>
        <strain evidence="13">UTEX B ZZ1240</strain>
    </source>
</reference>
<accession>A0A835Z6R0</accession>
<dbReference type="GO" id="GO:0061665">
    <property type="term" value="F:SUMO ligase activity"/>
    <property type="evidence" value="ECO:0007669"/>
    <property type="project" value="TreeGrafter"/>
</dbReference>
<evidence type="ECO:0000256" key="11">
    <source>
        <dbReference type="SAM" id="MobiDB-lite"/>
    </source>
</evidence>
<evidence type="ECO:0000256" key="7">
    <source>
        <dbReference type="ARBA" id="ARBA00022786"/>
    </source>
</evidence>
<dbReference type="InterPro" id="IPR004181">
    <property type="entry name" value="Znf_MIZ"/>
</dbReference>
<keyword evidence="4" id="KW-0808">Transferase</keyword>
<evidence type="ECO:0000256" key="5">
    <source>
        <dbReference type="ARBA" id="ARBA00022723"/>
    </source>
</evidence>
<evidence type="ECO:0000256" key="6">
    <source>
        <dbReference type="ARBA" id="ARBA00022771"/>
    </source>
</evidence>
<dbReference type="Pfam" id="PF11789">
    <property type="entry name" value="zf-Nse"/>
    <property type="match status" value="1"/>
</dbReference>
<comment type="pathway">
    <text evidence="2">Protein modification; protein sumoylation.</text>
</comment>
<dbReference type="GO" id="GO:0000724">
    <property type="term" value="P:double-strand break repair via homologous recombination"/>
    <property type="evidence" value="ECO:0007669"/>
    <property type="project" value="InterPro"/>
</dbReference>
<protein>
    <recommendedName>
        <fullName evidence="12">SP-RING-type domain-containing protein</fullName>
    </recommendedName>
</protein>
<evidence type="ECO:0000256" key="10">
    <source>
        <dbReference type="PROSITE-ProRule" id="PRU00452"/>
    </source>
</evidence>
<keyword evidence="14" id="KW-1185">Reference proteome</keyword>
<proteinExistence type="inferred from homology"/>
<sequence length="155" mass="17470">MFEEEMAKATDAAAGVDPKQHNMYKDVMKIVGEEEEEGGDSDDDVAIDRTRGEVNLKCSFTGTLFVDPVKSRVCGHTFSKAILGYIRSKGHAAVCPMGGCNQPMRADDMEPDHAMEIKVQRHRQVEEQTQRERQQRSQDDGSDDDDHEGETYYRV</sequence>
<dbReference type="UniPathway" id="UPA00886"/>
<keyword evidence="9" id="KW-0539">Nucleus</keyword>
<dbReference type="CDD" id="cd16651">
    <property type="entry name" value="SPL-RING_NSE2"/>
    <property type="match status" value="1"/>
</dbReference>
<comment type="subcellular location">
    <subcellularLocation>
        <location evidence="1">Nucleus</location>
    </subcellularLocation>
</comment>
<comment type="similarity">
    <text evidence="3">Belongs to the NSE2 family.</text>
</comment>
<evidence type="ECO:0000256" key="2">
    <source>
        <dbReference type="ARBA" id="ARBA00004718"/>
    </source>
</evidence>
<dbReference type="Gene3D" id="3.30.40.10">
    <property type="entry name" value="Zinc/RING finger domain, C3HC4 (zinc finger)"/>
    <property type="match status" value="1"/>
</dbReference>
<evidence type="ECO:0000259" key="12">
    <source>
        <dbReference type="PROSITE" id="PS51044"/>
    </source>
</evidence>
<keyword evidence="8" id="KW-0862">Zinc</keyword>
<dbReference type="OrthoDB" id="26899at2759"/>
<feature type="domain" description="SP-RING-type" evidence="12">
    <location>
        <begin position="41"/>
        <end position="124"/>
    </location>
</feature>
<keyword evidence="7" id="KW-0833">Ubl conjugation pathway</keyword>
<dbReference type="SUPFAM" id="SSF57850">
    <property type="entry name" value="RING/U-box"/>
    <property type="match status" value="1"/>
</dbReference>
<evidence type="ECO:0000256" key="9">
    <source>
        <dbReference type="ARBA" id="ARBA00023242"/>
    </source>
</evidence>